<organism evidence="1">
    <name type="scientific">Salmonella enterica subsp. enterica serovar 4,5:i:-</name>
    <dbReference type="NCBI Taxonomy" id="1619252"/>
    <lineage>
        <taxon>Bacteria</taxon>
        <taxon>Pseudomonadati</taxon>
        <taxon>Pseudomonadota</taxon>
        <taxon>Gammaproteobacteria</taxon>
        <taxon>Enterobacterales</taxon>
        <taxon>Enterobacteriaceae</taxon>
        <taxon>Salmonella</taxon>
    </lineage>
</organism>
<accession>A0A0D3QTB6</accession>
<dbReference type="InterPro" id="IPR004027">
    <property type="entry name" value="SEC_C_motif"/>
</dbReference>
<dbReference type="Gene3D" id="3.10.450.50">
    <property type="match status" value="1"/>
</dbReference>
<evidence type="ECO:0000313" key="1">
    <source>
        <dbReference type="EMBL" id="AJR16886.1"/>
    </source>
</evidence>
<sequence length="397" mass="44816">MVNYPYFSVNVLSGSINFVENDKVKLGRNDKCWCKSGLKYKKCHLDRDREMPVSKAEALKFSKSNSQRKACYAPASMHEDCDKRIVQAHTLSKSSSLKAIADSSNHVMGVVMNLPSLIKNNGRWVPEKIGINQASTFTGFCAVHDRILFSCLENEKFTGTDEQCFALMFRSLSKEIYAKEGGRRSSDFAKNADKGKLQAEQVYIQEFVSLHQSGLNAAITELNNLKTSLDRILLNRQFSEIESVVFTFSEPLPIAVSSILSPERDFDGTKIQDLNDLTVSAEQVCFNAFSSEGKGYVVFSWLGTSAIIRRFVRSLIKVQTDRIFNTLLYFFFTKAENTYSSPEWWDSLSDKQRENIGNMIMSGVDFFDNSTLRVDHSVDYNSAALAEIRYSNSEISS</sequence>
<name>A0A0D3QTB6_SALET</name>
<dbReference type="AlphaFoldDB" id="A0A0D3QTB6"/>
<dbReference type="Pfam" id="PF02810">
    <property type="entry name" value="SEC-C"/>
    <property type="match status" value="1"/>
</dbReference>
<proteinExistence type="predicted"/>
<gene>
    <name evidence="1" type="ORF">STM2742</name>
</gene>
<protein>
    <submittedName>
        <fullName evidence="1">Putative cytoplasmic protein</fullName>
    </submittedName>
</protein>
<dbReference type="SUPFAM" id="SSF103642">
    <property type="entry name" value="Sec-C motif"/>
    <property type="match status" value="1"/>
</dbReference>
<reference evidence="1" key="1">
    <citation type="journal article" date="2015" name="Appl. Environ. Microbiol.">
        <title>Extensive Genetic Variability Linked to IS26 Insertions in the fljB Promoter Region of Atypical Monophasic Variants of Salmonella enterica Serovar Typhimurium.</title>
        <authorList>
            <person name="Boland C."/>
            <person name="Bertrand S."/>
            <person name="Mattheus W."/>
            <person name="Dierick K."/>
            <person name="Jasson V."/>
            <person name="Rosseel T."/>
            <person name="Van Borm S."/>
            <person name="Mahillon J."/>
            <person name="Wattiau P."/>
        </authorList>
    </citation>
    <scope>NUCLEOTIDE SEQUENCE</scope>
    <source>
        <strain evidence="1">VAR-2009/08643/1</strain>
    </source>
</reference>
<dbReference type="EMBL" id="KJ999732">
    <property type="protein sequence ID" value="AJR16886.1"/>
    <property type="molecule type" value="Genomic_DNA"/>
</dbReference>